<dbReference type="RefSeq" id="WP_220112703.1">
    <property type="nucleotide sequence ID" value="NZ_JAHZSV010000003.1"/>
</dbReference>
<proteinExistence type="predicted"/>
<comment type="caution">
    <text evidence="1">The sequence shown here is derived from an EMBL/GenBank/DDBJ whole genome shotgun (WGS) entry which is preliminary data.</text>
</comment>
<accession>A0ABS7ENQ6</accession>
<evidence type="ECO:0000313" key="1">
    <source>
        <dbReference type="EMBL" id="MBW8199060.1"/>
    </source>
</evidence>
<name>A0ABS7ENQ6_9FLAO</name>
<reference evidence="1 2" key="1">
    <citation type="submission" date="2021-08" db="EMBL/GenBank/DDBJ databases">
        <title>Muricauda profundi sp. nov., a marine bacterium isolated from deep seawater of the Mariana Trench.</title>
        <authorList>
            <person name="Wei Y."/>
        </authorList>
    </citation>
    <scope>NUCLEOTIDE SEQUENCE [LARGE SCALE GENOMIC DNA]</scope>
    <source>
        <strain evidence="1 2">W52</strain>
    </source>
</reference>
<protein>
    <submittedName>
        <fullName evidence="1">Uncharacterized protein</fullName>
    </submittedName>
</protein>
<dbReference type="EMBL" id="JAHZSV010000003">
    <property type="protein sequence ID" value="MBW8199060.1"/>
    <property type="molecule type" value="Genomic_DNA"/>
</dbReference>
<gene>
    <name evidence="1" type="ORF">K1F36_04425</name>
</gene>
<keyword evidence="2" id="KW-1185">Reference proteome</keyword>
<evidence type="ECO:0000313" key="2">
    <source>
        <dbReference type="Proteomes" id="UP001196136"/>
    </source>
</evidence>
<dbReference type="Proteomes" id="UP001196136">
    <property type="component" value="Unassembled WGS sequence"/>
</dbReference>
<organism evidence="1 2">
    <name type="scientific">Flagellimonas abyssi</name>
    <dbReference type="NCBI Taxonomy" id="2864871"/>
    <lineage>
        <taxon>Bacteria</taxon>
        <taxon>Pseudomonadati</taxon>
        <taxon>Bacteroidota</taxon>
        <taxon>Flavobacteriia</taxon>
        <taxon>Flavobacteriales</taxon>
        <taxon>Flavobacteriaceae</taxon>
        <taxon>Flagellimonas</taxon>
    </lineage>
</organism>
<sequence>MHVASTTLSDRVVIPSGAKYLKPWPLIEMDDNRTVTLFLPAVERGFATRNRENKDFYTKMLDLHHF</sequence>